<gene>
    <name evidence="1" type="ORF">Amme3_00106</name>
</gene>
<protein>
    <submittedName>
        <fullName evidence="1">Uncharacterized protein</fullName>
    </submittedName>
</protein>
<proteinExistence type="predicted"/>
<sequence length="91" mass="9810">MSKIQISDVAAFRGHAVVGGVVQVTDDQMVAHLNDTYGQVVVCNVAMNPGDVVHNIANKLFRGLKADYQDELQASLEGQLVSGNDVDIDFH</sequence>
<dbReference type="Proteomes" id="UP001438490">
    <property type="component" value="Segment"/>
</dbReference>
<accession>A0AAX4MWZ1</accession>
<organism evidence="1 2">
    <name type="scientific">Pseudomonas phage vB_PpuM-Amme-3</name>
    <dbReference type="NCBI Taxonomy" id="3132617"/>
    <lineage>
        <taxon>Viruses</taxon>
        <taxon>Duplodnaviria</taxon>
        <taxon>Heunggongvirae</taxon>
        <taxon>Uroviricota</taxon>
        <taxon>Caudoviricetes</taxon>
        <taxon>Vandenendeviridae</taxon>
        <taxon>Gorskivirinae</taxon>
        <taxon>Tartuvirus</taxon>
        <taxon>Tartuvirus amme3</taxon>
    </lineage>
</organism>
<evidence type="ECO:0000313" key="1">
    <source>
        <dbReference type="EMBL" id="WYV99102.1"/>
    </source>
</evidence>
<dbReference type="EMBL" id="PP496413">
    <property type="protein sequence ID" value="WYV99102.1"/>
    <property type="molecule type" value="Genomic_DNA"/>
</dbReference>
<name>A0AAX4MWZ1_9CAUD</name>
<reference evidence="1 2" key="1">
    <citation type="submission" date="2024-03" db="EMBL/GenBank/DDBJ databases">
        <title>Isolation and characterization of a phage collection against Pseudomonas putida.</title>
        <authorList>
            <person name="Brauer A."/>
            <person name="Rosendahl S."/>
            <person name="Kangsep A."/>
            <person name="Rikberg R."/>
            <person name="Lewanczyk A.C."/>
            <person name="Horak R."/>
            <person name="Tamman H."/>
        </authorList>
    </citation>
    <scope>NUCLEOTIDE SEQUENCE [LARGE SCALE GENOMIC DNA]</scope>
</reference>
<keyword evidence="2" id="KW-1185">Reference proteome</keyword>
<evidence type="ECO:0000313" key="2">
    <source>
        <dbReference type="Proteomes" id="UP001438490"/>
    </source>
</evidence>